<feature type="transmembrane region" description="Helical" evidence="1">
    <location>
        <begin position="12"/>
        <end position="31"/>
    </location>
</feature>
<dbReference type="Proteomes" id="UP001596116">
    <property type="component" value="Unassembled WGS sequence"/>
</dbReference>
<keyword evidence="1" id="KW-1133">Transmembrane helix</keyword>
<organism evidence="2 3">
    <name type="scientific">Hyphococcus aureus</name>
    <dbReference type="NCBI Taxonomy" id="2666033"/>
    <lineage>
        <taxon>Bacteria</taxon>
        <taxon>Pseudomonadati</taxon>
        <taxon>Pseudomonadota</taxon>
        <taxon>Alphaproteobacteria</taxon>
        <taxon>Parvularculales</taxon>
        <taxon>Parvularculaceae</taxon>
        <taxon>Hyphococcus</taxon>
    </lineage>
</organism>
<evidence type="ECO:0000256" key="1">
    <source>
        <dbReference type="SAM" id="Phobius"/>
    </source>
</evidence>
<proteinExistence type="predicted"/>
<evidence type="ECO:0000313" key="3">
    <source>
        <dbReference type="Proteomes" id="UP001596116"/>
    </source>
</evidence>
<comment type="caution">
    <text evidence="2">The sequence shown here is derived from an EMBL/GenBank/DDBJ whole genome shotgun (WGS) entry which is preliminary data.</text>
</comment>
<dbReference type="RefSeq" id="WP_379881609.1">
    <property type="nucleotide sequence ID" value="NZ_JBHPON010000002.1"/>
</dbReference>
<accession>A0ABW1L208</accession>
<keyword evidence="1" id="KW-0812">Transmembrane</keyword>
<reference evidence="2 3" key="1">
    <citation type="submission" date="2024-09" db="EMBL/GenBank/DDBJ databases">
        <authorList>
            <person name="Zhang Z.-H."/>
        </authorList>
    </citation>
    <scope>NUCLEOTIDE SEQUENCE [LARGE SCALE GENOMIC DNA]</scope>
    <source>
        <strain evidence="2 3">HHTR114</strain>
    </source>
</reference>
<keyword evidence="1" id="KW-0472">Membrane</keyword>
<protein>
    <submittedName>
        <fullName evidence="2">Heme exporter protein CcmD</fullName>
    </submittedName>
</protein>
<sequence>MDFSAHTTPYILIAYAVSIVAIVALIVWRITQLKKAESDEKAAKD</sequence>
<dbReference type="EMBL" id="JBHPON010000002">
    <property type="protein sequence ID" value="MFC6037148.1"/>
    <property type="molecule type" value="Genomic_DNA"/>
</dbReference>
<keyword evidence="3" id="KW-1185">Reference proteome</keyword>
<evidence type="ECO:0000313" key="2">
    <source>
        <dbReference type="EMBL" id="MFC6037148.1"/>
    </source>
</evidence>
<gene>
    <name evidence="2" type="ORF">ACFMB1_16450</name>
</gene>
<name>A0ABW1L208_9PROT</name>